<evidence type="ECO:0000256" key="1">
    <source>
        <dbReference type="SAM" id="MobiDB-lite"/>
    </source>
</evidence>
<name>A0A5C3NKS2_9APHY</name>
<dbReference type="EMBL" id="ML213149">
    <property type="protein sequence ID" value="TFK77795.1"/>
    <property type="molecule type" value="Genomic_DNA"/>
</dbReference>
<dbReference type="InParanoid" id="A0A5C3NKS2"/>
<sequence>MSGLAAPLDPGPALSRRPSSAQDSSRLLPLLIAVPPTPSLPSVNFIKSLGLDPTVYILVLHP</sequence>
<protein>
    <submittedName>
        <fullName evidence="2">Uncharacterized protein</fullName>
    </submittedName>
</protein>
<proteinExistence type="predicted"/>
<dbReference type="Proteomes" id="UP000308197">
    <property type="component" value="Unassembled WGS sequence"/>
</dbReference>
<reference evidence="2 3" key="1">
    <citation type="journal article" date="2019" name="Nat. Ecol. Evol.">
        <title>Megaphylogeny resolves global patterns of mushroom evolution.</title>
        <authorList>
            <person name="Varga T."/>
            <person name="Krizsan K."/>
            <person name="Foldi C."/>
            <person name="Dima B."/>
            <person name="Sanchez-Garcia M."/>
            <person name="Sanchez-Ramirez S."/>
            <person name="Szollosi G.J."/>
            <person name="Szarkandi J.G."/>
            <person name="Papp V."/>
            <person name="Albert L."/>
            <person name="Andreopoulos W."/>
            <person name="Angelini C."/>
            <person name="Antonin V."/>
            <person name="Barry K.W."/>
            <person name="Bougher N.L."/>
            <person name="Buchanan P."/>
            <person name="Buyck B."/>
            <person name="Bense V."/>
            <person name="Catcheside P."/>
            <person name="Chovatia M."/>
            <person name="Cooper J."/>
            <person name="Damon W."/>
            <person name="Desjardin D."/>
            <person name="Finy P."/>
            <person name="Geml J."/>
            <person name="Haridas S."/>
            <person name="Hughes K."/>
            <person name="Justo A."/>
            <person name="Karasinski D."/>
            <person name="Kautmanova I."/>
            <person name="Kiss B."/>
            <person name="Kocsube S."/>
            <person name="Kotiranta H."/>
            <person name="LaButti K.M."/>
            <person name="Lechner B.E."/>
            <person name="Liimatainen K."/>
            <person name="Lipzen A."/>
            <person name="Lukacs Z."/>
            <person name="Mihaltcheva S."/>
            <person name="Morgado L.N."/>
            <person name="Niskanen T."/>
            <person name="Noordeloos M.E."/>
            <person name="Ohm R.A."/>
            <person name="Ortiz-Santana B."/>
            <person name="Ovrebo C."/>
            <person name="Racz N."/>
            <person name="Riley R."/>
            <person name="Savchenko A."/>
            <person name="Shiryaev A."/>
            <person name="Soop K."/>
            <person name="Spirin V."/>
            <person name="Szebenyi C."/>
            <person name="Tomsovsky M."/>
            <person name="Tulloss R.E."/>
            <person name="Uehling J."/>
            <person name="Grigoriev I.V."/>
            <person name="Vagvolgyi C."/>
            <person name="Papp T."/>
            <person name="Martin F.M."/>
            <person name="Miettinen O."/>
            <person name="Hibbett D.S."/>
            <person name="Nagy L.G."/>
        </authorList>
    </citation>
    <scope>NUCLEOTIDE SEQUENCE [LARGE SCALE GENOMIC DNA]</scope>
    <source>
        <strain evidence="2 3">HHB13444</strain>
    </source>
</reference>
<gene>
    <name evidence="2" type="ORF">K466DRAFT_607692</name>
</gene>
<feature type="region of interest" description="Disordered" evidence="1">
    <location>
        <begin position="1"/>
        <end position="21"/>
    </location>
</feature>
<dbReference type="AlphaFoldDB" id="A0A5C3NKS2"/>
<evidence type="ECO:0000313" key="2">
    <source>
        <dbReference type="EMBL" id="TFK77795.1"/>
    </source>
</evidence>
<keyword evidence="3" id="KW-1185">Reference proteome</keyword>
<evidence type="ECO:0000313" key="3">
    <source>
        <dbReference type="Proteomes" id="UP000308197"/>
    </source>
</evidence>
<organism evidence="2 3">
    <name type="scientific">Polyporus arcularius HHB13444</name>
    <dbReference type="NCBI Taxonomy" id="1314778"/>
    <lineage>
        <taxon>Eukaryota</taxon>
        <taxon>Fungi</taxon>
        <taxon>Dikarya</taxon>
        <taxon>Basidiomycota</taxon>
        <taxon>Agaricomycotina</taxon>
        <taxon>Agaricomycetes</taxon>
        <taxon>Polyporales</taxon>
        <taxon>Polyporaceae</taxon>
        <taxon>Polyporus</taxon>
    </lineage>
</organism>
<accession>A0A5C3NKS2</accession>